<organism evidence="1 2">
    <name type="scientific">Persea americana</name>
    <name type="common">Avocado</name>
    <dbReference type="NCBI Taxonomy" id="3435"/>
    <lineage>
        <taxon>Eukaryota</taxon>
        <taxon>Viridiplantae</taxon>
        <taxon>Streptophyta</taxon>
        <taxon>Embryophyta</taxon>
        <taxon>Tracheophyta</taxon>
        <taxon>Spermatophyta</taxon>
        <taxon>Magnoliopsida</taxon>
        <taxon>Magnoliidae</taxon>
        <taxon>Laurales</taxon>
        <taxon>Lauraceae</taxon>
        <taxon>Persea</taxon>
    </lineage>
</organism>
<protein>
    <submittedName>
        <fullName evidence="1">Uncharacterized protein</fullName>
    </submittedName>
</protein>
<accession>A0ACC2KHT9</accession>
<reference evidence="1 2" key="1">
    <citation type="journal article" date="2022" name="Hortic Res">
        <title>A haplotype resolved chromosomal level avocado genome allows analysis of novel avocado genes.</title>
        <authorList>
            <person name="Nath O."/>
            <person name="Fletcher S.J."/>
            <person name="Hayward A."/>
            <person name="Shaw L.M."/>
            <person name="Masouleh A.K."/>
            <person name="Furtado A."/>
            <person name="Henry R.J."/>
            <person name="Mitter N."/>
        </authorList>
    </citation>
    <scope>NUCLEOTIDE SEQUENCE [LARGE SCALE GENOMIC DNA]</scope>
    <source>
        <strain evidence="2">cv. Hass</strain>
    </source>
</reference>
<comment type="caution">
    <text evidence="1">The sequence shown here is derived from an EMBL/GenBank/DDBJ whole genome shotgun (WGS) entry which is preliminary data.</text>
</comment>
<name>A0ACC2KHT9_PERAE</name>
<dbReference type="Proteomes" id="UP001234297">
    <property type="component" value="Chromosome 9"/>
</dbReference>
<evidence type="ECO:0000313" key="2">
    <source>
        <dbReference type="Proteomes" id="UP001234297"/>
    </source>
</evidence>
<gene>
    <name evidence="1" type="ORF">MRB53_029048</name>
</gene>
<evidence type="ECO:0000313" key="1">
    <source>
        <dbReference type="EMBL" id="KAJ8620519.1"/>
    </source>
</evidence>
<keyword evidence="2" id="KW-1185">Reference proteome</keyword>
<dbReference type="EMBL" id="CM056817">
    <property type="protein sequence ID" value="KAJ8620519.1"/>
    <property type="molecule type" value="Genomic_DNA"/>
</dbReference>
<proteinExistence type="predicted"/>
<sequence>MEETTSNWSDFPQPLLELILKPLTLPDHLRFASVCRSWRKAQRVTLHHPAPHAPFLIVRGLINNRISSQLFSLSEKRMEKTPVPHRFCPQSTISSSGGWLLLQDSDDTHIKFLFNPFTNTRVDLPEAEEFVHYHYCLFFSTQADPDGALLVTKSNNKFLLCRLNDQSNRTFHQVEWKRTSFISNVIFFQGKLHGLNEDGSLVLADPLFATSEVKMGMKLQKSRLPEWHRFQGFYLVESCGQLLLVRVLVVHTGLSFDVFRADLTEWEWKEIENLGDRALFLSRKGSVSVCASETGCKANRIYYVPSVIEWSLYLFKQSNGMKGIYVEFELGKDGLDIPSIPGCDGVIGCDWLT</sequence>